<comment type="similarity">
    <text evidence="1 13 14">Belongs to the NAD synthetase family.</text>
</comment>
<evidence type="ECO:0000256" key="5">
    <source>
        <dbReference type="ARBA" id="ARBA00022741"/>
    </source>
</evidence>
<dbReference type="GO" id="GO:0005737">
    <property type="term" value="C:cytoplasm"/>
    <property type="evidence" value="ECO:0007669"/>
    <property type="project" value="InterPro"/>
</dbReference>
<keyword evidence="3 13" id="KW-0436">Ligase</keyword>
<feature type="binding site" evidence="13">
    <location>
        <begin position="46"/>
        <end position="53"/>
    </location>
    <ligand>
        <name>ATP</name>
        <dbReference type="ChEBI" id="CHEBI:30616"/>
    </ligand>
</feature>
<dbReference type="OrthoDB" id="9803818at2"/>
<evidence type="ECO:0000256" key="13">
    <source>
        <dbReference type="HAMAP-Rule" id="MF_00193"/>
    </source>
</evidence>
<keyword evidence="5 13" id="KW-0547">Nucleotide-binding</keyword>
<proteinExistence type="inferred from homology"/>
<dbReference type="GO" id="GO:0005524">
    <property type="term" value="F:ATP binding"/>
    <property type="evidence" value="ECO:0007669"/>
    <property type="project" value="UniProtKB-UniRule"/>
</dbReference>
<dbReference type="SUPFAM" id="SSF52402">
    <property type="entry name" value="Adenine nucleotide alpha hydrolases-like"/>
    <property type="match status" value="1"/>
</dbReference>
<feature type="binding site" description="in other chain" evidence="13">
    <location>
        <begin position="259"/>
        <end position="260"/>
    </location>
    <ligand>
        <name>deamido-NAD(+)</name>
        <dbReference type="ChEBI" id="CHEBI:58437"/>
        <note>ligand shared between two neighboring subunits</note>
    </ligand>
</feature>
<dbReference type="InterPro" id="IPR022926">
    <property type="entry name" value="NH(3)-dep_NAD(+)_synth"/>
</dbReference>
<dbReference type="Pfam" id="PF02540">
    <property type="entry name" value="NAD_synthase"/>
    <property type="match status" value="1"/>
</dbReference>
<dbReference type="NCBIfam" id="NF001979">
    <property type="entry name" value="PRK00768.1"/>
    <property type="match status" value="1"/>
</dbReference>
<dbReference type="GO" id="GO:0004359">
    <property type="term" value="F:glutaminase activity"/>
    <property type="evidence" value="ECO:0007669"/>
    <property type="project" value="InterPro"/>
</dbReference>
<dbReference type="EC" id="6.3.1.5" evidence="11 13"/>
<dbReference type="HAMAP" id="MF_00193">
    <property type="entry name" value="NadE_ammonia_dep"/>
    <property type="match status" value="1"/>
</dbReference>
<name>A0A1I1GMP7_9LACO</name>
<evidence type="ECO:0000256" key="9">
    <source>
        <dbReference type="ARBA" id="ARBA00051206"/>
    </source>
</evidence>
<reference evidence="17 18" key="1">
    <citation type="submission" date="2016-10" db="EMBL/GenBank/DDBJ databases">
        <authorList>
            <person name="de Groot N.N."/>
        </authorList>
    </citation>
    <scope>NUCLEOTIDE SEQUENCE [LARGE SCALE GENOMIC DNA]</scope>
    <source>
        <strain evidence="17 18">DSM 19113</strain>
    </source>
</reference>
<evidence type="ECO:0000256" key="3">
    <source>
        <dbReference type="ARBA" id="ARBA00022598"/>
    </source>
</evidence>
<dbReference type="UniPathway" id="UPA00253">
    <property type="reaction ID" value="UER00333"/>
</dbReference>
<dbReference type="Gene3D" id="3.40.50.620">
    <property type="entry name" value="HUPs"/>
    <property type="match status" value="1"/>
</dbReference>
<dbReference type="GO" id="GO:0008795">
    <property type="term" value="F:NAD+ synthase activity"/>
    <property type="evidence" value="ECO:0007669"/>
    <property type="project" value="UniProtKB-UniRule"/>
</dbReference>
<dbReference type="PANTHER" id="PTHR23090:SF7">
    <property type="entry name" value="NH(3)-DEPENDENT NAD(+) SYNTHETASE"/>
    <property type="match status" value="1"/>
</dbReference>
<dbReference type="EMBL" id="FOLI01000005">
    <property type="protein sequence ID" value="SFC11158.1"/>
    <property type="molecule type" value="Genomic_DNA"/>
</dbReference>
<dbReference type="InterPro" id="IPR003694">
    <property type="entry name" value="NAD_synthase"/>
</dbReference>
<keyword evidence="6 13" id="KW-0067">ATP-binding</keyword>
<dbReference type="GO" id="GO:0009435">
    <property type="term" value="P:NAD+ biosynthetic process"/>
    <property type="evidence" value="ECO:0007669"/>
    <property type="project" value="UniProtKB-UniRule"/>
</dbReference>
<evidence type="ECO:0000256" key="6">
    <source>
        <dbReference type="ARBA" id="ARBA00022840"/>
    </source>
</evidence>
<evidence type="ECO:0000313" key="18">
    <source>
        <dbReference type="Proteomes" id="UP000199376"/>
    </source>
</evidence>
<dbReference type="PANTHER" id="PTHR23090">
    <property type="entry name" value="NH 3 /GLUTAMINE-DEPENDENT NAD + SYNTHETASE"/>
    <property type="match status" value="1"/>
</dbReference>
<feature type="binding site" evidence="13">
    <location>
        <position position="188"/>
    </location>
    <ligand>
        <name>ATP</name>
        <dbReference type="ChEBI" id="CHEBI:30616"/>
    </ligand>
</feature>
<feature type="binding site" description="in other chain" evidence="13">
    <location>
        <position position="172"/>
    </location>
    <ligand>
        <name>deamido-NAD(+)</name>
        <dbReference type="ChEBI" id="CHEBI:58437"/>
        <note>ligand shared between two neighboring subunits</note>
    </ligand>
</feature>
<evidence type="ECO:0000256" key="14">
    <source>
        <dbReference type="RuleBase" id="RU003811"/>
    </source>
</evidence>
<comment type="caution">
    <text evidence="13">Lacks conserved residue(s) required for the propagation of feature annotation.</text>
</comment>
<feature type="binding site" evidence="13">
    <location>
        <position position="159"/>
    </location>
    <ligand>
        <name>ATP</name>
        <dbReference type="ChEBI" id="CHEBI:30616"/>
    </ligand>
</feature>
<dbReference type="FunFam" id="3.40.50.620:FF:000015">
    <property type="entry name" value="NH(3)-dependent NAD(+) synthetase"/>
    <property type="match status" value="1"/>
</dbReference>
<protein>
    <recommendedName>
        <fullName evidence="12 13">NH(3)-dependent NAD(+) synthetase</fullName>
        <ecNumber evidence="11 13">6.3.1.5</ecNumber>
    </recommendedName>
</protein>
<evidence type="ECO:0000256" key="2">
    <source>
        <dbReference type="ARBA" id="ARBA00011738"/>
    </source>
</evidence>
<keyword evidence="8 13" id="KW-0520">NAD</keyword>
<dbReference type="STRING" id="283737.SAMN05660453_1098"/>
<organism evidence="17 18">
    <name type="scientific">Fructobacillus durionis</name>
    <dbReference type="NCBI Taxonomy" id="283737"/>
    <lineage>
        <taxon>Bacteria</taxon>
        <taxon>Bacillati</taxon>
        <taxon>Bacillota</taxon>
        <taxon>Bacilli</taxon>
        <taxon>Lactobacillales</taxon>
        <taxon>Lactobacillaceae</taxon>
        <taxon>Fructobacillus</taxon>
    </lineage>
</organism>
<dbReference type="GO" id="GO:0003952">
    <property type="term" value="F:NAD+ synthase (glutamine-hydrolyzing) activity"/>
    <property type="evidence" value="ECO:0007669"/>
    <property type="project" value="InterPro"/>
</dbReference>
<dbReference type="AlphaFoldDB" id="A0A1I1GMP7"/>
<comment type="function">
    <text evidence="10 13">Catalyzes the ATP-dependent amidation of deamido-NAD to form NAD. Uses ammonia as a nitrogen source.</text>
</comment>
<dbReference type="RefSeq" id="WP_091502764.1">
    <property type="nucleotide sequence ID" value="NZ_FOLI01000005.1"/>
</dbReference>
<accession>A0A1I1GMP7</accession>
<gene>
    <name evidence="13" type="primary">nadE</name>
    <name evidence="17" type="ORF">SAMN05660453_1098</name>
</gene>
<evidence type="ECO:0000256" key="11">
    <source>
        <dbReference type="ARBA" id="ARBA00066987"/>
    </source>
</evidence>
<dbReference type="GO" id="GO:0046872">
    <property type="term" value="F:metal ion binding"/>
    <property type="evidence" value="ECO:0007669"/>
    <property type="project" value="UniProtKB-KW"/>
</dbReference>
<keyword evidence="4 13" id="KW-0479">Metal-binding</keyword>
<dbReference type="InterPro" id="IPR014729">
    <property type="entry name" value="Rossmann-like_a/b/a_fold"/>
</dbReference>
<keyword evidence="7 13" id="KW-0460">Magnesium</keyword>
<evidence type="ECO:0000256" key="15">
    <source>
        <dbReference type="RuleBase" id="RU003812"/>
    </source>
</evidence>
<evidence type="ECO:0000313" key="17">
    <source>
        <dbReference type="EMBL" id="SFC11158.1"/>
    </source>
</evidence>
<evidence type="ECO:0000256" key="10">
    <source>
        <dbReference type="ARBA" id="ARBA00055966"/>
    </source>
</evidence>
<evidence type="ECO:0000259" key="16">
    <source>
        <dbReference type="Pfam" id="PF02540"/>
    </source>
</evidence>
<feature type="binding site" evidence="13">
    <location>
        <position position="52"/>
    </location>
    <ligand>
        <name>Mg(2+)</name>
        <dbReference type="ChEBI" id="CHEBI:18420"/>
    </ligand>
</feature>
<comment type="pathway">
    <text evidence="13">Cofactor biosynthesis; NAD(+) biosynthesis; NAD(+) from deamido-NAD(+) (ammonia route): step 1/1.</text>
</comment>
<sequence>MRALQSKIIAELKVQPAIDPMAEFRRSVDFLKQYLSNSQYNGLLLAISGGQDSTLAGCIAQTAINELRENDSSDYRFIAVRQPYGRQADEDDAQAALDFIQPDQVVVTDIKKSTDAMVSSLRAAGLVVDDLSRGSIKPKMRMIAQYAVAREHNLAVIGTDHAAESVTGFFTKYGDGGTDINPLWRLNKRQGREILVALHAPKGLYEKVPTADLEDNHPQLPDEVALGVSYDCIDDYLEGKDIPEKDAQRIETLYLASQHKRHEPVTIYDTWFIK</sequence>
<comment type="subunit">
    <text evidence="2 13">Homodimer.</text>
</comment>
<dbReference type="NCBIfam" id="TIGR00552">
    <property type="entry name" value="nadE"/>
    <property type="match status" value="1"/>
</dbReference>
<feature type="domain" description="NAD/GMP synthase" evidence="16">
    <location>
        <begin position="25"/>
        <end position="264"/>
    </location>
</feature>
<dbReference type="InterPro" id="IPR022310">
    <property type="entry name" value="NAD/GMP_synthase"/>
</dbReference>
<evidence type="ECO:0000256" key="8">
    <source>
        <dbReference type="ARBA" id="ARBA00023027"/>
    </source>
</evidence>
<evidence type="ECO:0000256" key="1">
    <source>
        <dbReference type="ARBA" id="ARBA00005859"/>
    </source>
</evidence>
<feature type="binding site" evidence="13">
    <location>
        <position position="164"/>
    </location>
    <ligand>
        <name>Mg(2+)</name>
        <dbReference type="ChEBI" id="CHEBI:18420"/>
    </ligand>
</feature>
<dbReference type="CDD" id="cd00553">
    <property type="entry name" value="NAD_synthase"/>
    <property type="match status" value="1"/>
</dbReference>
<keyword evidence="18" id="KW-1185">Reference proteome</keyword>
<evidence type="ECO:0000256" key="4">
    <source>
        <dbReference type="ARBA" id="ARBA00022723"/>
    </source>
</evidence>
<feature type="binding site" evidence="13">
    <location>
        <position position="210"/>
    </location>
    <ligand>
        <name>ATP</name>
        <dbReference type="ChEBI" id="CHEBI:30616"/>
    </ligand>
</feature>
<evidence type="ECO:0000256" key="12">
    <source>
        <dbReference type="ARBA" id="ARBA00070926"/>
    </source>
</evidence>
<comment type="catalytic activity">
    <reaction evidence="9 13 15">
        <text>deamido-NAD(+) + NH4(+) + ATP = AMP + diphosphate + NAD(+) + H(+)</text>
        <dbReference type="Rhea" id="RHEA:21188"/>
        <dbReference type="ChEBI" id="CHEBI:15378"/>
        <dbReference type="ChEBI" id="CHEBI:28938"/>
        <dbReference type="ChEBI" id="CHEBI:30616"/>
        <dbReference type="ChEBI" id="CHEBI:33019"/>
        <dbReference type="ChEBI" id="CHEBI:57540"/>
        <dbReference type="ChEBI" id="CHEBI:58437"/>
        <dbReference type="ChEBI" id="CHEBI:456215"/>
        <dbReference type="EC" id="6.3.1.5"/>
    </reaction>
</comment>
<dbReference type="Proteomes" id="UP000199376">
    <property type="component" value="Unassembled WGS sequence"/>
</dbReference>
<evidence type="ECO:0000256" key="7">
    <source>
        <dbReference type="ARBA" id="ARBA00022842"/>
    </source>
</evidence>
<feature type="binding site" evidence="13">
    <location>
        <position position="179"/>
    </location>
    <ligand>
        <name>deamido-NAD(+)</name>
        <dbReference type="ChEBI" id="CHEBI:58437"/>
        <note>ligand shared between two neighboring subunits</note>
    </ligand>
</feature>